<dbReference type="InterPro" id="IPR050418">
    <property type="entry name" value="D-iso_2-hydroxyacid_DH_PdxB"/>
</dbReference>
<evidence type="ECO:0000259" key="5">
    <source>
        <dbReference type="Pfam" id="PF00389"/>
    </source>
</evidence>
<dbReference type="Pfam" id="PF02826">
    <property type="entry name" value="2-Hacid_dh_C"/>
    <property type="match status" value="1"/>
</dbReference>
<evidence type="ECO:0000259" key="6">
    <source>
        <dbReference type="Pfam" id="PF02826"/>
    </source>
</evidence>
<dbReference type="Pfam" id="PF00389">
    <property type="entry name" value="2-Hacid_dh"/>
    <property type="match status" value="1"/>
</dbReference>
<dbReference type="PROSITE" id="PS00671">
    <property type="entry name" value="D_2_HYDROXYACID_DH_3"/>
    <property type="match status" value="1"/>
</dbReference>
<reference evidence="7 8" key="1">
    <citation type="submission" date="2020-01" db="EMBL/GenBank/DDBJ databases">
        <title>Anaeroalcalibacter tamaniensis gen. nov., sp. nov., moderately halophilic strictly anaerobic fermenter bacterium from mud volcano of Taman peninsula.</title>
        <authorList>
            <person name="Frolova A."/>
            <person name="Merkel A.Y."/>
            <person name="Slobodkin A.I."/>
        </authorList>
    </citation>
    <scope>NUCLEOTIDE SEQUENCE [LARGE SCALE GENOMIC DNA]</scope>
    <source>
        <strain evidence="7 8">F-3ap</strain>
    </source>
</reference>
<dbReference type="PANTHER" id="PTHR43761">
    <property type="entry name" value="D-ISOMER SPECIFIC 2-HYDROXYACID DEHYDROGENASE FAMILY PROTEIN (AFU_ORTHOLOGUE AFUA_1G13630)"/>
    <property type="match status" value="1"/>
</dbReference>
<feature type="domain" description="D-isomer specific 2-hydroxyacid dehydrogenase catalytic" evidence="5">
    <location>
        <begin position="21"/>
        <end position="319"/>
    </location>
</feature>
<sequence length="321" mass="35111">MKTVVLDGYTLNPGDLSWEGLQALGDLEVHDRTPADRILERIGDAEAVYTNKTPLTRETLESCPNLRFIGVLATGYNVVDVEAAKTLGIPIANVPTYGTNAVAQFVFALLLELAHHVGHHSDTVLKEERWTRSLDFCYWDHPLMELDGKTMGIVGLGRIGTRTARIAQAFGMQVLVYARRPDPSMESDTLRFVDLETLYGESDVISLHVPLTKETEGMVNRESISRMKTGVLLVNTSRGALVVEEDLAAALKEGKVGGAALDVVSSEPVQADNPLLQAPNILITPHIAWAPKEARQRLMDVAVDNLRAFQAGNPINIVNPQ</sequence>
<dbReference type="SUPFAM" id="SSF51735">
    <property type="entry name" value="NAD(P)-binding Rossmann-fold domains"/>
    <property type="match status" value="1"/>
</dbReference>
<dbReference type="AlphaFoldDB" id="A0A7X5HUS3"/>
<dbReference type="InterPro" id="IPR006139">
    <property type="entry name" value="D-isomer_2_OHA_DH_cat_dom"/>
</dbReference>
<keyword evidence="3" id="KW-0520">NAD</keyword>
<dbReference type="PROSITE" id="PS00670">
    <property type="entry name" value="D_2_HYDROXYACID_DH_2"/>
    <property type="match status" value="1"/>
</dbReference>
<dbReference type="EMBL" id="JAAEEH010000007">
    <property type="protein sequence ID" value="NDL66940.1"/>
    <property type="molecule type" value="Genomic_DNA"/>
</dbReference>
<gene>
    <name evidence="7" type="ORF">GXN74_04150</name>
</gene>
<feature type="domain" description="D-isomer specific 2-hydroxyacid dehydrogenase NAD-binding" evidence="6">
    <location>
        <begin position="107"/>
        <end position="288"/>
    </location>
</feature>
<protein>
    <submittedName>
        <fullName evidence="7">D-2-hydroxyacid dehydrogenase</fullName>
    </submittedName>
</protein>
<dbReference type="InterPro" id="IPR006140">
    <property type="entry name" value="D-isomer_DH_NAD-bd"/>
</dbReference>
<evidence type="ECO:0000256" key="1">
    <source>
        <dbReference type="ARBA" id="ARBA00005854"/>
    </source>
</evidence>
<organism evidence="7 8">
    <name type="scientific">Anaerotalea alkaliphila</name>
    <dbReference type="NCBI Taxonomy" id="2662126"/>
    <lineage>
        <taxon>Bacteria</taxon>
        <taxon>Bacillati</taxon>
        <taxon>Bacillota</taxon>
        <taxon>Clostridia</taxon>
        <taxon>Eubacteriales</taxon>
        <taxon>Anaerotalea</taxon>
    </lineage>
</organism>
<comment type="caution">
    <text evidence="7">The sequence shown here is derived from an EMBL/GenBank/DDBJ whole genome shotgun (WGS) entry which is preliminary data.</text>
</comment>
<dbReference type="InterPro" id="IPR029753">
    <property type="entry name" value="D-isomer_DH_CS"/>
</dbReference>
<evidence type="ECO:0000256" key="3">
    <source>
        <dbReference type="ARBA" id="ARBA00023027"/>
    </source>
</evidence>
<dbReference type="InterPro" id="IPR036291">
    <property type="entry name" value="NAD(P)-bd_dom_sf"/>
</dbReference>
<dbReference type="CDD" id="cd12162">
    <property type="entry name" value="2-Hacid_dh_4"/>
    <property type="match status" value="1"/>
</dbReference>
<dbReference type="SUPFAM" id="SSF52283">
    <property type="entry name" value="Formate/glycerate dehydrogenase catalytic domain-like"/>
    <property type="match status" value="1"/>
</dbReference>
<dbReference type="RefSeq" id="WP_162369665.1">
    <property type="nucleotide sequence ID" value="NZ_JAAEEH010000007.1"/>
</dbReference>
<evidence type="ECO:0000313" key="7">
    <source>
        <dbReference type="EMBL" id="NDL66940.1"/>
    </source>
</evidence>
<dbReference type="FunFam" id="3.40.50.720:FF:000203">
    <property type="entry name" value="D-3-phosphoglycerate dehydrogenase (SerA)"/>
    <property type="match status" value="1"/>
</dbReference>
<dbReference type="GO" id="GO:0016616">
    <property type="term" value="F:oxidoreductase activity, acting on the CH-OH group of donors, NAD or NADP as acceptor"/>
    <property type="evidence" value="ECO:0007669"/>
    <property type="project" value="InterPro"/>
</dbReference>
<keyword evidence="8" id="KW-1185">Reference proteome</keyword>
<accession>A0A7X5HUS3</accession>
<dbReference type="GO" id="GO:0051287">
    <property type="term" value="F:NAD binding"/>
    <property type="evidence" value="ECO:0007669"/>
    <property type="project" value="InterPro"/>
</dbReference>
<evidence type="ECO:0000313" key="8">
    <source>
        <dbReference type="Proteomes" id="UP000461585"/>
    </source>
</evidence>
<dbReference type="PANTHER" id="PTHR43761:SF1">
    <property type="entry name" value="D-ISOMER SPECIFIC 2-HYDROXYACID DEHYDROGENASE CATALYTIC DOMAIN-CONTAINING PROTEIN-RELATED"/>
    <property type="match status" value="1"/>
</dbReference>
<evidence type="ECO:0000256" key="4">
    <source>
        <dbReference type="RuleBase" id="RU003719"/>
    </source>
</evidence>
<proteinExistence type="inferred from homology"/>
<dbReference type="Proteomes" id="UP000461585">
    <property type="component" value="Unassembled WGS sequence"/>
</dbReference>
<keyword evidence="2 4" id="KW-0560">Oxidoreductase</keyword>
<dbReference type="Gene3D" id="3.40.50.720">
    <property type="entry name" value="NAD(P)-binding Rossmann-like Domain"/>
    <property type="match status" value="2"/>
</dbReference>
<evidence type="ECO:0000256" key="2">
    <source>
        <dbReference type="ARBA" id="ARBA00023002"/>
    </source>
</evidence>
<name>A0A7X5HUS3_9FIRM</name>
<comment type="similarity">
    <text evidence="1 4">Belongs to the D-isomer specific 2-hydroxyacid dehydrogenase family.</text>
</comment>